<gene>
    <name evidence="1" type="ORF">I8U20_12415</name>
</gene>
<dbReference type="Pfam" id="PF04134">
    <property type="entry name" value="DCC1-like"/>
    <property type="match status" value="1"/>
</dbReference>
<dbReference type="Proteomes" id="UP000633619">
    <property type="component" value="Unassembled WGS sequence"/>
</dbReference>
<name>A0A8I1A780_THEIN</name>
<sequence>MRHHGIILFDGDCSLCNGWVRWIIQRDSQGYFRFASLKSEESEWLSQRFGVPFSTLDSVILIEQGRYFTRSTAVLRILQRLTRFSVFTRLFFLIPRPLRDAVYRFAAKNRHRWNRRKQTCPVPTPEQQKRWLKHLLKKEDSF</sequence>
<evidence type="ECO:0000313" key="1">
    <source>
        <dbReference type="EMBL" id="MBH8596104.1"/>
    </source>
</evidence>
<keyword evidence="2" id="KW-1185">Reference proteome</keyword>
<dbReference type="EMBL" id="JAECVW010000010">
    <property type="protein sequence ID" value="MBH8596104.1"/>
    <property type="molecule type" value="Genomic_DNA"/>
</dbReference>
<reference evidence="1 2" key="1">
    <citation type="submission" date="2020-12" db="EMBL/GenBank/DDBJ databases">
        <title>WGS of Thermoactinomyces spp.</title>
        <authorList>
            <person name="Cheng K."/>
        </authorList>
    </citation>
    <scope>NUCLEOTIDE SEQUENCE [LARGE SCALE GENOMIC DNA]</scope>
    <source>
        <strain evidence="2">CICC 10671\DSM 43846</strain>
    </source>
</reference>
<dbReference type="InterPro" id="IPR052927">
    <property type="entry name" value="DCC_oxidoreductase"/>
</dbReference>
<dbReference type="GO" id="GO:0015035">
    <property type="term" value="F:protein-disulfide reductase activity"/>
    <property type="evidence" value="ECO:0007669"/>
    <property type="project" value="InterPro"/>
</dbReference>
<evidence type="ECO:0000313" key="2">
    <source>
        <dbReference type="Proteomes" id="UP000633619"/>
    </source>
</evidence>
<dbReference type="PANTHER" id="PTHR33639">
    <property type="entry name" value="THIOL-DISULFIDE OXIDOREDUCTASE DCC"/>
    <property type="match status" value="1"/>
</dbReference>
<organism evidence="1 2">
    <name type="scientific">Thermoactinomyces intermedius</name>
    <dbReference type="NCBI Taxonomy" id="2024"/>
    <lineage>
        <taxon>Bacteria</taxon>
        <taxon>Bacillati</taxon>
        <taxon>Bacillota</taxon>
        <taxon>Bacilli</taxon>
        <taxon>Bacillales</taxon>
        <taxon>Thermoactinomycetaceae</taxon>
        <taxon>Thermoactinomyces</taxon>
    </lineage>
</organism>
<dbReference type="InterPro" id="IPR007263">
    <property type="entry name" value="DCC1-like"/>
</dbReference>
<proteinExistence type="predicted"/>
<dbReference type="AlphaFoldDB" id="A0A8I1A780"/>
<accession>A0A8I1A780</accession>
<protein>
    <submittedName>
        <fullName evidence="1">DUF393 domain-containing protein</fullName>
    </submittedName>
</protein>
<comment type="caution">
    <text evidence="1">The sequence shown here is derived from an EMBL/GenBank/DDBJ whole genome shotgun (WGS) entry which is preliminary data.</text>
</comment>
<dbReference type="PANTHER" id="PTHR33639:SF2">
    <property type="entry name" value="DUF393 DOMAIN-CONTAINING PROTEIN"/>
    <property type="match status" value="1"/>
</dbReference>